<name>A0A1M4N531_9RHOB</name>
<evidence type="ECO:0000256" key="4">
    <source>
        <dbReference type="ARBA" id="ARBA00024746"/>
    </source>
</evidence>
<gene>
    <name evidence="7" type="ORF">KARMA_3371</name>
</gene>
<evidence type="ECO:0000256" key="5">
    <source>
        <dbReference type="RuleBase" id="RU362076"/>
    </source>
</evidence>
<keyword evidence="3 5" id="KW-1005">Bacterial flagellum biogenesis</keyword>
<dbReference type="InterPro" id="IPR005648">
    <property type="entry name" value="FlgD"/>
</dbReference>
<sequence length="229" mass="24515">MSTVSGAYANISGVREYDTESLKTNVAPNNKDLGQEDFLTLMTTQLQNQDPFAPMENGDFLAQMAQFSSVAGLDRINETLGDMSSELNSGRIATASSLLGQSVLVPGTIARPDAQGEIHGVVDLAEAANNVTVTFLDSNNSTILHKEQLGGQRPGLVGFDWTDVPDNIVNSHGSVRVSVEVTTDEGTQVIGPSVYARVMGVQMPTDGSDMTLNVEDYGERNYLEISALR</sequence>
<evidence type="ECO:0000259" key="6">
    <source>
        <dbReference type="Pfam" id="PF13861"/>
    </source>
</evidence>
<dbReference type="InterPro" id="IPR025963">
    <property type="entry name" value="FLgD_Tudor"/>
</dbReference>
<reference evidence="8" key="1">
    <citation type="submission" date="2016-09" db="EMBL/GenBank/DDBJ databases">
        <authorList>
            <person name="Wibberg D."/>
        </authorList>
    </citation>
    <scope>NUCLEOTIDE SEQUENCE [LARGE SCALE GENOMIC DNA]</scope>
</reference>
<dbReference type="Pfam" id="PF03963">
    <property type="entry name" value="FlgD"/>
    <property type="match status" value="1"/>
</dbReference>
<dbReference type="AlphaFoldDB" id="A0A1M4N531"/>
<protein>
    <recommendedName>
        <fullName evidence="2 5">Basal-body rod modification protein FlgD</fullName>
    </recommendedName>
</protein>
<organism evidence="7 8">
    <name type="scientific">Donghicola eburneus</name>
    <dbReference type="NCBI Taxonomy" id="393278"/>
    <lineage>
        <taxon>Bacteria</taxon>
        <taxon>Pseudomonadati</taxon>
        <taxon>Pseudomonadota</taxon>
        <taxon>Alphaproteobacteria</taxon>
        <taxon>Rhodobacterales</taxon>
        <taxon>Roseobacteraceae</taxon>
        <taxon>Donghicola</taxon>
    </lineage>
</organism>
<dbReference type="Gene3D" id="2.60.40.4070">
    <property type="match status" value="1"/>
</dbReference>
<feature type="domain" description="FlgD Tudor-like" evidence="6">
    <location>
        <begin position="94"/>
        <end position="219"/>
    </location>
</feature>
<evidence type="ECO:0000313" key="8">
    <source>
        <dbReference type="Proteomes" id="UP000184085"/>
    </source>
</evidence>
<accession>A0A1M4N531</accession>
<evidence type="ECO:0000256" key="1">
    <source>
        <dbReference type="ARBA" id="ARBA00010577"/>
    </source>
</evidence>
<evidence type="ECO:0000256" key="3">
    <source>
        <dbReference type="ARBA" id="ARBA00022795"/>
    </source>
</evidence>
<evidence type="ECO:0000313" key="7">
    <source>
        <dbReference type="EMBL" id="SCM69138.1"/>
    </source>
</evidence>
<dbReference type="Pfam" id="PF13861">
    <property type="entry name" value="FLgD_tudor"/>
    <property type="match status" value="1"/>
</dbReference>
<dbReference type="GO" id="GO:0044781">
    <property type="term" value="P:bacterial-type flagellum organization"/>
    <property type="evidence" value="ECO:0007669"/>
    <property type="project" value="UniProtKB-UniRule"/>
</dbReference>
<evidence type="ECO:0000256" key="2">
    <source>
        <dbReference type="ARBA" id="ARBA00016013"/>
    </source>
</evidence>
<dbReference type="RefSeq" id="WP_072708404.1">
    <property type="nucleotide sequence ID" value="NZ_FMJB01000063.1"/>
</dbReference>
<keyword evidence="8" id="KW-1185">Reference proteome</keyword>
<comment type="function">
    <text evidence="4 5">Required for flagellar hook formation. May act as a scaffolding protein.</text>
</comment>
<dbReference type="Gene3D" id="2.30.30.910">
    <property type="match status" value="1"/>
</dbReference>
<proteinExistence type="inferred from homology"/>
<dbReference type="EMBL" id="FMJB01000063">
    <property type="protein sequence ID" value="SCM69138.1"/>
    <property type="molecule type" value="Genomic_DNA"/>
</dbReference>
<dbReference type="Proteomes" id="UP000184085">
    <property type="component" value="Unassembled WGS sequence"/>
</dbReference>
<comment type="similarity">
    <text evidence="1 5">Belongs to the FlgD family.</text>
</comment>